<comment type="subcellular location">
    <subcellularLocation>
        <location evidence="1">Cell projection</location>
        <location evidence="1">Cilium</location>
    </subcellularLocation>
</comment>
<dbReference type="SMART" id="SM00320">
    <property type="entry name" value="WD40"/>
    <property type="match status" value="7"/>
</dbReference>
<dbReference type="InterPro" id="IPR050630">
    <property type="entry name" value="WD_repeat_EMAP"/>
</dbReference>
<dbReference type="InterPro" id="IPR036322">
    <property type="entry name" value="WD40_repeat_dom_sf"/>
</dbReference>
<keyword evidence="3" id="KW-0677">Repeat</keyword>
<dbReference type="GO" id="GO:0031514">
    <property type="term" value="C:motile cilium"/>
    <property type="evidence" value="ECO:0007669"/>
    <property type="project" value="TreeGrafter"/>
</dbReference>
<evidence type="ECO:0000256" key="3">
    <source>
        <dbReference type="ARBA" id="ARBA00022737"/>
    </source>
</evidence>
<dbReference type="Gene3D" id="1.10.238.10">
    <property type="entry name" value="EF-hand"/>
    <property type="match status" value="1"/>
</dbReference>
<dbReference type="SUPFAM" id="SSF50998">
    <property type="entry name" value="Quinoprotein alcohol dehydrogenase-like"/>
    <property type="match status" value="1"/>
</dbReference>
<feature type="repeat" description="WD" evidence="6">
    <location>
        <begin position="331"/>
        <end position="372"/>
    </location>
</feature>
<dbReference type="RefSeq" id="XP_009057712.1">
    <property type="nucleotide sequence ID" value="XM_009059464.1"/>
</dbReference>
<evidence type="ECO:0000313" key="8">
    <source>
        <dbReference type="Proteomes" id="UP000030746"/>
    </source>
</evidence>
<proteinExistence type="predicted"/>
<dbReference type="HOGENOM" id="CLU_007087_1_0_1"/>
<evidence type="ECO:0000256" key="4">
    <source>
        <dbReference type="ARBA" id="ARBA00023273"/>
    </source>
</evidence>
<dbReference type="SUPFAM" id="SSF50978">
    <property type="entry name" value="WD40 repeat-like"/>
    <property type="match status" value="1"/>
</dbReference>
<keyword evidence="4" id="KW-0966">Cell projection</keyword>
<dbReference type="SUPFAM" id="SSF47473">
    <property type="entry name" value="EF-hand"/>
    <property type="match status" value="1"/>
</dbReference>
<keyword evidence="8" id="KW-1185">Reference proteome</keyword>
<evidence type="ECO:0000256" key="2">
    <source>
        <dbReference type="ARBA" id="ARBA00022574"/>
    </source>
</evidence>
<dbReference type="PROSITE" id="PS50082">
    <property type="entry name" value="WD_REPEATS_2"/>
    <property type="match status" value="2"/>
</dbReference>
<protein>
    <recommendedName>
        <fullName evidence="5">Cilia- and flagella-associated protein 251</fullName>
    </recommendedName>
</protein>
<reference evidence="7 8" key="1">
    <citation type="journal article" date="2013" name="Nature">
        <title>Insights into bilaterian evolution from three spiralian genomes.</title>
        <authorList>
            <person name="Simakov O."/>
            <person name="Marletaz F."/>
            <person name="Cho S.J."/>
            <person name="Edsinger-Gonzales E."/>
            <person name="Havlak P."/>
            <person name="Hellsten U."/>
            <person name="Kuo D.H."/>
            <person name="Larsson T."/>
            <person name="Lv J."/>
            <person name="Arendt D."/>
            <person name="Savage R."/>
            <person name="Osoegawa K."/>
            <person name="de Jong P."/>
            <person name="Grimwood J."/>
            <person name="Chapman J.A."/>
            <person name="Shapiro H."/>
            <person name="Aerts A."/>
            <person name="Otillar R.P."/>
            <person name="Terry A.Y."/>
            <person name="Boore J.L."/>
            <person name="Grigoriev I.V."/>
            <person name="Lindberg D.R."/>
            <person name="Seaver E.C."/>
            <person name="Weisblat D.A."/>
            <person name="Putnam N.H."/>
            <person name="Rokhsar D.S."/>
        </authorList>
    </citation>
    <scope>NUCLEOTIDE SEQUENCE [LARGE SCALE GENOMIC DNA]</scope>
</reference>
<dbReference type="GeneID" id="20244929"/>
<evidence type="ECO:0000256" key="5">
    <source>
        <dbReference type="ARBA" id="ARBA00040994"/>
    </source>
</evidence>
<dbReference type="Pfam" id="PF00400">
    <property type="entry name" value="WD40"/>
    <property type="match status" value="4"/>
</dbReference>
<name>V4BRV3_LOTGI</name>
<dbReference type="PANTHER" id="PTHR13720:SF13">
    <property type="entry name" value="CILIA- AND FLAGELLA-ASSOCIATED PROTEIN 251"/>
    <property type="match status" value="1"/>
</dbReference>
<evidence type="ECO:0000313" key="7">
    <source>
        <dbReference type="EMBL" id="ESO91649.1"/>
    </source>
</evidence>
<keyword evidence="2 6" id="KW-0853">WD repeat</keyword>
<dbReference type="Gene3D" id="2.130.10.10">
    <property type="entry name" value="YVTN repeat-like/Quinoprotein amine dehydrogenase"/>
    <property type="match status" value="2"/>
</dbReference>
<dbReference type="CTD" id="20244929"/>
<dbReference type="InterPro" id="IPR011047">
    <property type="entry name" value="Quinoprotein_ADH-like_sf"/>
</dbReference>
<dbReference type="OMA" id="YYAQIRA"/>
<dbReference type="InterPro" id="IPR001680">
    <property type="entry name" value="WD40_rpt"/>
</dbReference>
<dbReference type="Proteomes" id="UP000030746">
    <property type="component" value="Unassembled WGS sequence"/>
</dbReference>
<accession>V4BRV3</accession>
<evidence type="ECO:0000256" key="1">
    <source>
        <dbReference type="ARBA" id="ARBA00004138"/>
    </source>
</evidence>
<dbReference type="AlphaFoldDB" id="V4BRV3"/>
<dbReference type="PANTHER" id="PTHR13720">
    <property type="entry name" value="WD-40 REPEAT PROTEIN"/>
    <property type="match status" value="1"/>
</dbReference>
<dbReference type="STRING" id="225164.V4BRV3"/>
<sequence>MILYPCAHVGVLYDFKNNKQHILQGHTNSITCSCVSDDKRWLVTGDRGEDAMVIVWDTYSGTPIQTLFDLSPDGDGGVVAVALTPDARYLATLSSSRNQVLSIWDWTIDGESPICSAQLSPDYGVQDFICFNPEDFHFLITNSHSQVLFYHWEDTAIEYFAPPLTDEDFNKQVGNYSQSIFQSNSSRALTGTSIGNLVVWDNNKPLTKVVTTEQSADKKALKIIKLQERGINVLTTTDKYIVVGDMAGHVKFFDQTLKLIYWYQDFHLGPITSVSFSHVPEFIPAASEGTNYPGDATISAKKFVIKDFVVGTSIAIFGNVTADGTKVEVIHREHDAAIHALASHPKSPYLVIGSYSGLIQIWDYEKKKVMVSRTFERGLHIRCCSFDPKGEYLAVGFTNGTIRILDAITLNEEQSEPFRYSKDVITHLVFSHNSLYLAAADAEYALTVYKKQLDGNDPYDYLGRYRAHYKSINDVIFGVYLDTDIPRLMTLGEDRVLVEYDLESSVRDNLVVTSTDRIEQSGVPKCMAWYPPITKEHFIVTANDQFKFKLFNATTKMCRKTLLGPTFGSPVLRLSVLPTDDPATDKRYLAYHTEDKVGLVILPLDGNPHNSMSLVAHPSGVTNMTCSHDGRYIFTAGGSDSAVHMWEVNKNALEAQSKLGGEDLIPFYGLLEGGREGELFAELEDYFYYAQIRSQGVDSQEIRNVSVKIVLSEVPFVMRALGFYPTEQEIEDMLNEVKFSQYVETGQYVEEIDLGDLIKLYVNHRPAFGLSAEKVLEAFDILGIPTNNGNAVDRGDLLDMLQSKGEHMTENELAEYLCTLLGNNEEGGSSELHNIDPTVAGDLIDQNLPHHITADMFSQQILGFSMYNDYNMVQ</sequence>
<dbReference type="OrthoDB" id="4899631at2759"/>
<dbReference type="InterPro" id="IPR015943">
    <property type="entry name" value="WD40/YVTN_repeat-like_dom_sf"/>
</dbReference>
<dbReference type="EMBL" id="KB202237">
    <property type="protein sequence ID" value="ESO91649.1"/>
    <property type="molecule type" value="Genomic_DNA"/>
</dbReference>
<evidence type="ECO:0000256" key="6">
    <source>
        <dbReference type="PROSITE-ProRule" id="PRU00221"/>
    </source>
</evidence>
<gene>
    <name evidence="7" type="ORF">LOTGIDRAFT_191347</name>
</gene>
<feature type="repeat" description="WD" evidence="6">
    <location>
        <begin position="614"/>
        <end position="656"/>
    </location>
</feature>
<organism evidence="7 8">
    <name type="scientific">Lottia gigantea</name>
    <name type="common">Giant owl limpet</name>
    <dbReference type="NCBI Taxonomy" id="225164"/>
    <lineage>
        <taxon>Eukaryota</taxon>
        <taxon>Metazoa</taxon>
        <taxon>Spiralia</taxon>
        <taxon>Lophotrochozoa</taxon>
        <taxon>Mollusca</taxon>
        <taxon>Gastropoda</taxon>
        <taxon>Patellogastropoda</taxon>
        <taxon>Lottioidea</taxon>
        <taxon>Lottiidae</taxon>
        <taxon>Lottia</taxon>
    </lineage>
</organism>
<dbReference type="KEGG" id="lgi:LOTGIDRAFT_191347"/>
<dbReference type="PROSITE" id="PS50294">
    <property type="entry name" value="WD_REPEATS_REGION"/>
    <property type="match status" value="1"/>
</dbReference>
<dbReference type="InterPro" id="IPR011992">
    <property type="entry name" value="EF-hand-dom_pair"/>
</dbReference>